<dbReference type="AlphaFoldDB" id="A0A7D5UWU5"/>
<organism evidence="2 3">
    <name type="scientific">Metarhizium brunneum</name>
    <dbReference type="NCBI Taxonomy" id="500148"/>
    <lineage>
        <taxon>Eukaryota</taxon>
        <taxon>Fungi</taxon>
        <taxon>Dikarya</taxon>
        <taxon>Ascomycota</taxon>
        <taxon>Pezizomycotina</taxon>
        <taxon>Sordariomycetes</taxon>
        <taxon>Hypocreomycetidae</taxon>
        <taxon>Hypocreales</taxon>
        <taxon>Clavicipitaceae</taxon>
        <taxon>Metarhizium</taxon>
    </lineage>
</organism>
<proteinExistence type="predicted"/>
<dbReference type="KEGG" id="mbrn:90967581"/>
<feature type="compositionally biased region" description="Acidic residues" evidence="1">
    <location>
        <begin position="1"/>
        <end position="11"/>
    </location>
</feature>
<reference evidence="2 3" key="1">
    <citation type="submission" date="2020-07" db="EMBL/GenBank/DDBJ databases">
        <title>Telomere length de novo assembly of all 7 chromosomes of the fungus, Metarhizium brunneum, using a novel assembly pipeline.</title>
        <authorList>
            <person name="Saud z."/>
            <person name="Kortsinoglou A."/>
            <person name="Kouvelis V.N."/>
            <person name="Butt T.M."/>
        </authorList>
    </citation>
    <scope>NUCLEOTIDE SEQUENCE [LARGE SCALE GENOMIC DNA]</scope>
    <source>
        <strain evidence="2 3">4556</strain>
    </source>
</reference>
<accession>A0A7D5UWU5</accession>
<dbReference type="Proteomes" id="UP000510686">
    <property type="component" value="Chromosome 2"/>
</dbReference>
<evidence type="ECO:0000313" key="2">
    <source>
        <dbReference type="EMBL" id="QLI68319.1"/>
    </source>
</evidence>
<gene>
    <name evidence="2" type="ORF">G6M90_00g030730</name>
</gene>
<feature type="compositionally biased region" description="Basic and acidic residues" evidence="1">
    <location>
        <begin position="108"/>
        <end position="123"/>
    </location>
</feature>
<sequence length="248" mass="28037">MPAADPNEDLECPSSPLSEANNTSSLEALKQLNETCYEEIWAGYDVKRLDIDINQEGKDAICKDISQEYLRCQGETCGKQVLNSGSQCLRYALKFPQQPQKNTKRPKKDTEQPQKDTEQPQKAAEKSAEKFIDLFSKCFQRGVNGTVIIEAAFSEAVGKFNSCQESRTKCDSELRRSANAYLDSKNLSDDINCHRHVSQSIQECRIFLLYNKPLDGSIEQGFRNCVDNRIDDRMKDKECSVEGQNIEG</sequence>
<name>A0A7D5UWU5_9HYPO</name>
<dbReference type="EMBL" id="CP058933">
    <property type="protein sequence ID" value="QLI68319.1"/>
    <property type="molecule type" value="Genomic_DNA"/>
</dbReference>
<feature type="region of interest" description="Disordered" evidence="1">
    <location>
        <begin position="1"/>
        <end position="20"/>
    </location>
</feature>
<evidence type="ECO:0000256" key="1">
    <source>
        <dbReference type="SAM" id="MobiDB-lite"/>
    </source>
</evidence>
<dbReference type="GeneID" id="90967581"/>
<keyword evidence="3" id="KW-1185">Reference proteome</keyword>
<dbReference type="OrthoDB" id="10382539at2759"/>
<protein>
    <submittedName>
        <fullName evidence="2">Uncharacterized protein</fullName>
    </submittedName>
</protein>
<evidence type="ECO:0000313" key="3">
    <source>
        <dbReference type="Proteomes" id="UP000510686"/>
    </source>
</evidence>
<dbReference type="RefSeq" id="XP_065986556.1">
    <property type="nucleotide sequence ID" value="XM_066130071.1"/>
</dbReference>
<feature type="region of interest" description="Disordered" evidence="1">
    <location>
        <begin position="98"/>
        <end position="123"/>
    </location>
</feature>